<feature type="region of interest" description="Disordered" evidence="1">
    <location>
        <begin position="264"/>
        <end position="350"/>
    </location>
</feature>
<organism evidence="3 4">
    <name type="scientific">Thanatephorus cucumeris (strain AG1-IA)</name>
    <name type="common">Rice sheath blight fungus</name>
    <name type="synonym">Rhizoctonia solani</name>
    <dbReference type="NCBI Taxonomy" id="983506"/>
    <lineage>
        <taxon>Eukaryota</taxon>
        <taxon>Fungi</taxon>
        <taxon>Dikarya</taxon>
        <taxon>Basidiomycota</taxon>
        <taxon>Agaricomycotina</taxon>
        <taxon>Agaricomycetes</taxon>
        <taxon>Cantharellales</taxon>
        <taxon>Ceratobasidiaceae</taxon>
        <taxon>Rhizoctonia</taxon>
        <taxon>Rhizoctonia solani AG-1</taxon>
    </lineage>
</organism>
<name>L8X545_THACA</name>
<evidence type="ECO:0000313" key="4">
    <source>
        <dbReference type="Proteomes" id="UP000011668"/>
    </source>
</evidence>
<comment type="caution">
    <text evidence="3">The sequence shown here is derived from an EMBL/GenBank/DDBJ whole genome shotgun (WGS) entry which is preliminary data.</text>
</comment>
<feature type="domain" description="RanBD1" evidence="2">
    <location>
        <begin position="119"/>
        <end position="261"/>
    </location>
</feature>
<dbReference type="GO" id="GO:0005096">
    <property type="term" value="F:GTPase activator activity"/>
    <property type="evidence" value="ECO:0007669"/>
    <property type="project" value="TreeGrafter"/>
</dbReference>
<evidence type="ECO:0000313" key="3">
    <source>
        <dbReference type="EMBL" id="ELU45436.1"/>
    </source>
</evidence>
<keyword evidence="4" id="KW-1185">Reference proteome</keyword>
<sequence>MCAPASHDVANKTNTLQALIIKSPKTKTKKVRVKLSCSQVVASFTIRLCRSATREAAVWKKSLDSALDHLERLALPTTTGNHGRTTRAICEYVFDVIFPGLAGGAVGTLRLGTGDTGGNYEPVHRLTEQVETKTHEEDEDVFNDWVLPCRRAKLFRFETTISEWKERGTGDVRLLQHKVTKKVRVLMRRDKTLKICANHYVTTDMKLQPNVGSDRSWVWKVAADISDGEPTAETLAIRFANKDIADQYKEAFENAQAAIANLTSADPDEPPAADPEPEAAAPDAPAAGEESPATVPEPVPVAPATGEAEEQAPASTEPETAEQAKVGESAEAETESKEEEKAPVAEEKKD</sequence>
<dbReference type="Gene3D" id="2.30.29.30">
    <property type="entry name" value="Pleckstrin-homology domain (PH domain)/Phosphotyrosine-binding domain (PTB)"/>
    <property type="match status" value="1"/>
</dbReference>
<dbReference type="SMART" id="SM00160">
    <property type="entry name" value="RanBD"/>
    <property type="match status" value="1"/>
</dbReference>
<feature type="compositionally biased region" description="Acidic residues" evidence="1">
    <location>
        <begin position="266"/>
        <end position="277"/>
    </location>
</feature>
<dbReference type="InterPro" id="IPR011993">
    <property type="entry name" value="PH-like_dom_sf"/>
</dbReference>
<dbReference type="GO" id="GO:0005643">
    <property type="term" value="C:nuclear pore"/>
    <property type="evidence" value="ECO:0007669"/>
    <property type="project" value="TreeGrafter"/>
</dbReference>
<dbReference type="InterPro" id="IPR045255">
    <property type="entry name" value="RanBP1-like"/>
</dbReference>
<dbReference type="STRING" id="983506.L8X545"/>
<gene>
    <name evidence="3" type="ORF">AG1IA_00535</name>
</gene>
<feature type="compositionally biased region" description="Basic and acidic residues" evidence="1">
    <location>
        <begin position="334"/>
        <end position="350"/>
    </location>
</feature>
<protein>
    <submittedName>
        <fullName evidence="3">Ran/spi1 binding protein</fullName>
    </submittedName>
</protein>
<dbReference type="HOGENOM" id="CLU_792681_0_0_1"/>
<evidence type="ECO:0000259" key="2">
    <source>
        <dbReference type="PROSITE" id="PS50196"/>
    </source>
</evidence>
<dbReference type="InterPro" id="IPR000156">
    <property type="entry name" value="Ran_bind_dom"/>
</dbReference>
<dbReference type="PANTHER" id="PTHR23138">
    <property type="entry name" value="RAN BINDING PROTEIN"/>
    <property type="match status" value="1"/>
</dbReference>
<dbReference type="SUPFAM" id="SSF50729">
    <property type="entry name" value="PH domain-like"/>
    <property type="match status" value="1"/>
</dbReference>
<dbReference type="PROSITE" id="PS50196">
    <property type="entry name" value="RANBD1"/>
    <property type="match status" value="1"/>
</dbReference>
<dbReference type="EMBL" id="AFRT01000080">
    <property type="protein sequence ID" value="ELU45436.1"/>
    <property type="molecule type" value="Genomic_DNA"/>
</dbReference>
<reference evidence="3 4" key="1">
    <citation type="journal article" date="2013" name="Nat. Commun.">
        <title>The evolution and pathogenic mechanisms of the rice sheath blight pathogen.</title>
        <authorList>
            <person name="Zheng A."/>
            <person name="Lin R."/>
            <person name="Xu L."/>
            <person name="Qin P."/>
            <person name="Tang C."/>
            <person name="Ai P."/>
            <person name="Zhang D."/>
            <person name="Liu Y."/>
            <person name="Sun Z."/>
            <person name="Feng H."/>
            <person name="Wang Y."/>
            <person name="Chen Y."/>
            <person name="Liang X."/>
            <person name="Fu R."/>
            <person name="Li Q."/>
            <person name="Zhang J."/>
            <person name="Yu X."/>
            <person name="Xie Z."/>
            <person name="Ding L."/>
            <person name="Guan P."/>
            <person name="Tang J."/>
            <person name="Liang Y."/>
            <person name="Wang S."/>
            <person name="Deng Q."/>
            <person name="Li S."/>
            <person name="Zhu J."/>
            <person name="Wang L."/>
            <person name="Liu H."/>
            <person name="Li P."/>
        </authorList>
    </citation>
    <scope>NUCLEOTIDE SEQUENCE [LARGE SCALE GENOMIC DNA]</scope>
    <source>
        <strain evidence="4">AG-1 IA</strain>
    </source>
</reference>
<dbReference type="PANTHER" id="PTHR23138:SF87">
    <property type="entry name" value="E3 SUMO-PROTEIN LIGASE RANBP2"/>
    <property type="match status" value="1"/>
</dbReference>
<dbReference type="OrthoDB" id="2357150at2759"/>
<dbReference type="AlphaFoldDB" id="L8X545"/>
<dbReference type="GO" id="GO:0005737">
    <property type="term" value="C:cytoplasm"/>
    <property type="evidence" value="ECO:0007669"/>
    <property type="project" value="TreeGrafter"/>
</dbReference>
<dbReference type="CDD" id="cd13179">
    <property type="entry name" value="RanBD_RanBP1"/>
    <property type="match status" value="1"/>
</dbReference>
<feature type="compositionally biased region" description="Low complexity" evidence="1">
    <location>
        <begin position="278"/>
        <end position="294"/>
    </location>
</feature>
<dbReference type="InterPro" id="IPR045256">
    <property type="entry name" value="RanBP1_RanBD"/>
</dbReference>
<dbReference type="GO" id="GO:0006913">
    <property type="term" value="P:nucleocytoplasmic transport"/>
    <property type="evidence" value="ECO:0007669"/>
    <property type="project" value="InterPro"/>
</dbReference>
<dbReference type="FunFam" id="2.30.29.30:FF:000018">
    <property type="entry name" value="E3 SUMO-protein ligase RanBP2"/>
    <property type="match status" value="1"/>
</dbReference>
<evidence type="ECO:0000256" key="1">
    <source>
        <dbReference type="SAM" id="MobiDB-lite"/>
    </source>
</evidence>
<proteinExistence type="predicted"/>
<dbReference type="Proteomes" id="UP000011668">
    <property type="component" value="Unassembled WGS sequence"/>
</dbReference>
<accession>L8X545</accession>
<dbReference type="Pfam" id="PF00638">
    <property type="entry name" value="Ran_BP1"/>
    <property type="match status" value="1"/>
</dbReference>